<evidence type="ECO:0000259" key="2">
    <source>
        <dbReference type="PROSITE" id="PS50076"/>
    </source>
</evidence>
<name>A0A7S2SX87_9CHLO</name>
<feature type="domain" description="J" evidence="2">
    <location>
        <begin position="14"/>
        <end position="83"/>
    </location>
</feature>
<feature type="compositionally biased region" description="Basic and acidic residues" evidence="1">
    <location>
        <begin position="149"/>
        <end position="167"/>
    </location>
</feature>
<evidence type="ECO:0000256" key="1">
    <source>
        <dbReference type="SAM" id="MobiDB-lite"/>
    </source>
</evidence>
<feature type="region of interest" description="Disordered" evidence="1">
    <location>
        <begin position="249"/>
        <end position="268"/>
    </location>
</feature>
<dbReference type="InterPro" id="IPR012677">
    <property type="entry name" value="Nucleotide-bd_a/b_plait_sf"/>
</dbReference>
<dbReference type="PANTHER" id="PTHR45098">
    <property type="entry name" value="DNAJ DOMAIN CONTAINING PROTEIN, EXPRESSED"/>
    <property type="match status" value="1"/>
</dbReference>
<gene>
    <name evidence="3" type="ORF">CPRI1469_LOCUS971</name>
</gene>
<dbReference type="PANTHER" id="PTHR45098:SF1">
    <property type="entry name" value="DNAJ DOMAIN CONTAINING PROTEIN, EXPRESSED"/>
    <property type="match status" value="1"/>
</dbReference>
<feature type="compositionally biased region" description="Basic and acidic residues" evidence="1">
    <location>
        <begin position="288"/>
        <end position="301"/>
    </location>
</feature>
<dbReference type="SUPFAM" id="SSF54928">
    <property type="entry name" value="RNA-binding domain, RBD"/>
    <property type="match status" value="1"/>
</dbReference>
<organism evidence="3">
    <name type="scientific">Chloropicon primus</name>
    <dbReference type="NCBI Taxonomy" id="1764295"/>
    <lineage>
        <taxon>Eukaryota</taxon>
        <taxon>Viridiplantae</taxon>
        <taxon>Chlorophyta</taxon>
        <taxon>Chloropicophyceae</taxon>
        <taxon>Chloropicales</taxon>
        <taxon>Chloropicaceae</taxon>
        <taxon>Chloropicon</taxon>
    </lineage>
</organism>
<protein>
    <recommendedName>
        <fullName evidence="2">J domain-containing protein</fullName>
    </recommendedName>
</protein>
<dbReference type="Gene3D" id="3.30.70.330">
    <property type="match status" value="1"/>
</dbReference>
<accession>A0A7S2SX87</accession>
<dbReference type="InterPro" id="IPR001623">
    <property type="entry name" value="DnaJ_domain"/>
</dbReference>
<feature type="region of interest" description="Disordered" evidence="1">
    <location>
        <begin position="137"/>
        <end position="167"/>
    </location>
</feature>
<reference evidence="3" key="1">
    <citation type="submission" date="2021-01" db="EMBL/GenBank/DDBJ databases">
        <authorList>
            <person name="Corre E."/>
            <person name="Pelletier E."/>
            <person name="Niang G."/>
            <person name="Scheremetjew M."/>
            <person name="Finn R."/>
            <person name="Kale V."/>
            <person name="Holt S."/>
            <person name="Cochrane G."/>
            <person name="Meng A."/>
            <person name="Brown T."/>
            <person name="Cohen L."/>
        </authorList>
    </citation>
    <scope>NUCLEOTIDE SEQUENCE</scope>
    <source>
        <strain evidence="3">CCMP1205</strain>
    </source>
</reference>
<dbReference type="InterPro" id="IPR036869">
    <property type="entry name" value="J_dom_sf"/>
</dbReference>
<dbReference type="SMART" id="SM00271">
    <property type="entry name" value="DnaJ"/>
    <property type="match status" value="1"/>
</dbReference>
<evidence type="ECO:0000313" key="3">
    <source>
        <dbReference type="EMBL" id="CAD9712130.1"/>
    </source>
</evidence>
<dbReference type="CDD" id="cd12429">
    <property type="entry name" value="RRM_DNAJC17"/>
    <property type="match status" value="1"/>
</dbReference>
<dbReference type="EMBL" id="HBHL01001701">
    <property type="protein sequence ID" value="CAD9712130.1"/>
    <property type="molecule type" value="Transcribed_RNA"/>
</dbReference>
<dbReference type="Pfam" id="PF00226">
    <property type="entry name" value="DnaJ"/>
    <property type="match status" value="1"/>
</dbReference>
<dbReference type="AlphaFoldDB" id="A0A7S2SX87"/>
<dbReference type="PRINTS" id="PR00625">
    <property type="entry name" value="JDOMAIN"/>
</dbReference>
<sequence length="308" mass="34260">MKGGAMFSEFGGKDAYAVLGIEDGPECSQAEIRKRYRKLALKWHPDKNKGSEAERAAREFDRVQKAYDVLTDEKAKEALDNYLKCHKERELRYQRENARRLKMVRELEERERGSLREKDEAEKAADQLERELNRLREKMSGRQGGQAPPREEATTSSHHELVSAGEKKRSLKVSWRKTASGSDYTVADLREIFGKFGSSVEDVVVRDKGTKGAAIVVLESLDSCKRALATVCGEISNPLLVVPLVKDAGDGPQKPKAPEEAPKGLGTSFENDVLAKLRAAAAAKKRQRDQGDQEGKGDLAKKHQTAVL</sequence>
<proteinExistence type="predicted"/>
<dbReference type="PROSITE" id="PS50076">
    <property type="entry name" value="DNAJ_2"/>
    <property type="match status" value="1"/>
</dbReference>
<dbReference type="InterPro" id="IPR035979">
    <property type="entry name" value="RBD_domain_sf"/>
</dbReference>
<feature type="region of interest" description="Disordered" evidence="1">
    <location>
        <begin position="280"/>
        <end position="308"/>
    </location>
</feature>
<dbReference type="Gene3D" id="1.10.287.110">
    <property type="entry name" value="DnaJ domain"/>
    <property type="match status" value="1"/>
</dbReference>
<dbReference type="GO" id="GO:0003723">
    <property type="term" value="F:RNA binding"/>
    <property type="evidence" value="ECO:0007669"/>
    <property type="project" value="InterPro"/>
</dbReference>
<dbReference type="CDD" id="cd06257">
    <property type="entry name" value="DnaJ"/>
    <property type="match status" value="1"/>
</dbReference>
<dbReference type="SUPFAM" id="SSF46565">
    <property type="entry name" value="Chaperone J-domain"/>
    <property type="match status" value="1"/>
</dbReference>
<dbReference type="InterPro" id="IPR034254">
    <property type="entry name" value="DNAJC17_RRM"/>
</dbReference>
<dbReference type="InterPro" id="IPR000504">
    <property type="entry name" value="RRM_dom"/>
</dbReference>
<dbReference type="Pfam" id="PF00076">
    <property type="entry name" value="RRM_1"/>
    <property type="match status" value="1"/>
</dbReference>